<dbReference type="InterPro" id="IPR029002">
    <property type="entry name" value="PLPC/GPLD1"/>
</dbReference>
<evidence type="ECO:0000259" key="1">
    <source>
        <dbReference type="Pfam" id="PF00882"/>
    </source>
</evidence>
<evidence type="ECO:0000313" key="2">
    <source>
        <dbReference type="EMBL" id="WFF83662.1"/>
    </source>
</evidence>
<dbReference type="AlphaFoldDB" id="A0AAX3SU72"/>
<proteinExistence type="predicted"/>
<dbReference type="Pfam" id="PF00882">
    <property type="entry name" value="Zn_dep_PLPC"/>
    <property type="match status" value="1"/>
</dbReference>
<dbReference type="RefSeq" id="WP_277849829.1">
    <property type="nucleotide sequence ID" value="NZ_CP120956.1"/>
</dbReference>
<accession>A0AAX3SU72</accession>
<dbReference type="EMBL" id="CP120956">
    <property type="protein sequence ID" value="WFF83662.1"/>
    <property type="molecule type" value="Genomic_DNA"/>
</dbReference>
<feature type="domain" description="Phospholipase C/D" evidence="1">
    <location>
        <begin position="7"/>
        <end position="180"/>
    </location>
</feature>
<reference evidence="2" key="1">
    <citation type="submission" date="2023-03" db="EMBL/GenBank/DDBJ databases">
        <title>Synergistic degradation of erythromycin by symbiotic bacteria Ery-6A and Ery-6B and application in simulated water remediation.</title>
        <authorList>
            <person name="Xu S."/>
        </authorList>
    </citation>
    <scope>NUCLEOTIDE SEQUENCE</scope>
    <source>
        <strain evidence="2">Ery-6A</strain>
    </source>
</reference>
<name>A0AAX3SU72_9BURK</name>
<gene>
    <name evidence="2" type="ORF">PYR84_13485</name>
</gene>
<dbReference type="Proteomes" id="UP001219066">
    <property type="component" value="Chromosome"/>
</dbReference>
<evidence type="ECO:0000313" key="3">
    <source>
        <dbReference type="Proteomes" id="UP001219066"/>
    </source>
</evidence>
<protein>
    <submittedName>
        <fullName evidence="2">Zinc dependent phospholipase C family protein</fullName>
    </submittedName>
</protein>
<organism evidence="2 3">
    <name type="scientific">Delftia tsuruhatensis</name>
    <dbReference type="NCBI Taxonomy" id="180282"/>
    <lineage>
        <taxon>Bacteria</taxon>
        <taxon>Pseudomonadati</taxon>
        <taxon>Pseudomonadota</taxon>
        <taxon>Betaproteobacteria</taxon>
        <taxon>Burkholderiales</taxon>
        <taxon>Comamonadaceae</taxon>
        <taxon>Delftia</taxon>
    </lineage>
</organism>
<sequence>MPGAYAHIAIANEAQKSAHTAGLREQTLMALGLYLKYIELGAVSPDYPYLALKSGQARWADAMHYTSNATMLRIGVSEVFNLPVQSQPKATAWLLGFAAHMTTDMTIHPVVELRVGEYTSNKGEHRRCEMHQDAFIFPRIMNVGDAGLSQHLKSGIATCTKPGDEDALDPEICAVWLAMLNGANPDEDEKPDFRAWHKGFNGILSAMANANHFMPFARHVCTGLNLTYPKFKDIDETYVKKLETPEGQMDYVSIYDRACSNVLAVWKGLDDALAQGRSDELDQLEDWNLDTGRSVQTGKLVFWR</sequence>